<comment type="caution">
    <text evidence="1">The sequence shown here is derived from an EMBL/GenBank/DDBJ whole genome shotgun (WGS) entry which is preliminary data.</text>
</comment>
<proteinExistence type="predicted"/>
<dbReference type="Proteomes" id="UP000033140">
    <property type="component" value="Unassembled WGS sequence"/>
</dbReference>
<name>A0A0E9NRZ5_SAICN</name>
<accession>A0A0E9NRZ5</accession>
<dbReference type="EMBL" id="BACD03000062">
    <property type="protein sequence ID" value="GAO52205.1"/>
    <property type="molecule type" value="Genomic_DNA"/>
</dbReference>
<evidence type="ECO:0000313" key="2">
    <source>
        <dbReference type="Proteomes" id="UP000033140"/>
    </source>
</evidence>
<reference evidence="1 2" key="1">
    <citation type="journal article" date="2011" name="J. Gen. Appl. Microbiol.">
        <title>Draft genome sequencing of the enigmatic yeast Saitoella complicata.</title>
        <authorList>
            <person name="Nishida H."/>
            <person name="Hamamoto M."/>
            <person name="Sugiyama J."/>
        </authorList>
    </citation>
    <scope>NUCLEOTIDE SEQUENCE [LARGE SCALE GENOMIC DNA]</scope>
    <source>
        <strain evidence="1 2">NRRL Y-17804</strain>
    </source>
</reference>
<keyword evidence="2" id="KW-1185">Reference proteome</keyword>
<organism evidence="1 2">
    <name type="scientific">Saitoella complicata (strain BCRC 22490 / CBS 7301 / JCM 7358 / NBRC 10748 / NRRL Y-17804)</name>
    <dbReference type="NCBI Taxonomy" id="698492"/>
    <lineage>
        <taxon>Eukaryota</taxon>
        <taxon>Fungi</taxon>
        <taxon>Dikarya</taxon>
        <taxon>Ascomycota</taxon>
        <taxon>Taphrinomycotina</taxon>
        <taxon>Taphrinomycotina incertae sedis</taxon>
        <taxon>Saitoella</taxon>
    </lineage>
</organism>
<reference evidence="1 2" key="3">
    <citation type="journal article" date="2015" name="Genome Announc.">
        <title>Draft Genome Sequence of the Archiascomycetous Yeast Saitoella complicata.</title>
        <authorList>
            <person name="Yamauchi K."/>
            <person name="Kondo S."/>
            <person name="Hamamoto M."/>
            <person name="Takahashi Y."/>
            <person name="Ogura Y."/>
            <person name="Hayashi T."/>
            <person name="Nishida H."/>
        </authorList>
    </citation>
    <scope>NUCLEOTIDE SEQUENCE [LARGE SCALE GENOMIC DNA]</scope>
    <source>
        <strain evidence="1 2">NRRL Y-17804</strain>
    </source>
</reference>
<reference evidence="1 2" key="2">
    <citation type="journal article" date="2014" name="J. Gen. Appl. Microbiol.">
        <title>The early diverging ascomycetous budding yeast Saitoella complicata has three histone deacetylases belonging to the Clr6, Hos2, and Rpd3 lineages.</title>
        <authorList>
            <person name="Nishida H."/>
            <person name="Matsumoto T."/>
            <person name="Kondo S."/>
            <person name="Hamamoto M."/>
            <person name="Yoshikawa H."/>
        </authorList>
    </citation>
    <scope>NUCLEOTIDE SEQUENCE [LARGE SCALE GENOMIC DNA]</scope>
    <source>
        <strain evidence="1 2">NRRL Y-17804</strain>
    </source>
</reference>
<evidence type="ECO:0000313" key="1">
    <source>
        <dbReference type="EMBL" id="GAO52205.1"/>
    </source>
</evidence>
<dbReference type="AlphaFoldDB" id="A0A0E9NRZ5"/>
<protein>
    <submittedName>
        <fullName evidence="1">Uncharacterized protein</fullName>
    </submittedName>
</protein>
<gene>
    <name evidence="1" type="ORF">G7K_6288-t1</name>
</gene>
<sequence>MLTTVEKTGFRFIAVRRHLISRSVTDREEGGGGGESRILRRTRTTHLHQASNVYFFISLVCICLPLRRTIPTCATPLLSKPDSVIVTTRFWRMR</sequence>